<accession>A0ABS2FJ68</accession>
<dbReference type="InterPro" id="IPR011249">
    <property type="entry name" value="Metalloenz_LuxS/M16"/>
</dbReference>
<evidence type="ECO:0000256" key="6">
    <source>
        <dbReference type="SAM" id="Coils"/>
    </source>
</evidence>
<keyword evidence="5" id="KW-0482">Metalloprotease</keyword>
<dbReference type="EMBL" id="JACJLL010000129">
    <property type="protein sequence ID" value="MBM6820568.1"/>
    <property type="molecule type" value="Genomic_DNA"/>
</dbReference>
<feature type="domain" description="Peptidase M16 C-terminal" evidence="8">
    <location>
        <begin position="162"/>
        <end position="321"/>
    </location>
</feature>
<dbReference type="PANTHER" id="PTHR43690:SF17">
    <property type="entry name" value="PROTEIN YHJJ"/>
    <property type="match status" value="1"/>
</dbReference>
<evidence type="ECO:0000313" key="10">
    <source>
        <dbReference type="Proteomes" id="UP000767334"/>
    </source>
</evidence>
<evidence type="ECO:0000313" key="9">
    <source>
        <dbReference type="EMBL" id="MBM6820568.1"/>
    </source>
</evidence>
<name>A0ABS2FJ68_9CLOT</name>
<keyword evidence="2" id="KW-0645">Protease</keyword>
<evidence type="ECO:0000256" key="2">
    <source>
        <dbReference type="ARBA" id="ARBA00022670"/>
    </source>
</evidence>
<dbReference type="Gene3D" id="3.30.830.10">
    <property type="entry name" value="Metalloenzyme, LuxS/M16 peptidase-like"/>
    <property type="match status" value="2"/>
</dbReference>
<keyword evidence="10" id="KW-1185">Reference proteome</keyword>
<reference evidence="9 10" key="1">
    <citation type="journal article" date="2021" name="Sci. Rep.">
        <title>The distribution of antibiotic resistance genes in chicken gut microbiota commensals.</title>
        <authorList>
            <person name="Juricova H."/>
            <person name="Matiasovicova J."/>
            <person name="Kubasova T."/>
            <person name="Cejkova D."/>
            <person name="Rychlik I."/>
        </authorList>
    </citation>
    <scope>NUCLEOTIDE SEQUENCE [LARGE SCALE GENOMIC DNA]</scope>
    <source>
        <strain evidence="9 10">An435</strain>
    </source>
</reference>
<sequence length="405" mass="46958">MKDFIFDNGLKFIYKKSNSELSSICISLDAGAARDGEMLGVAHVTEHMVYKGTETRSEKEINTELSSIFGFQNAMTNYPYVVFYGTLLSEDLKQGLDLFSDILLDPVFTEEGFKEEMEVIKQELKEWDEDLEQYTEDKLYYNCMENRRIKYPIIGTEESLNSMTIDDAIDFFNNYYCANNATITIISDLEFEEVRDMVEEYFIDWRSEKLPETEKVITIPKSGVFIDSKEEINSAKVQIIFPIDELNQWEIKALRIFNQYFGEGVNSVLFDTLRTKNALVYDVLTRVANEEHIKVYKITYSTAYENVEKSIEIVNELIKNINGYRSILKKNDIEALIKSFRLKRLFANEQSVRLAMGISTYDTMFGDGMLYIDETENLDKIPVDYIIDTANKVLKNMTVQVISNK</sequence>
<dbReference type="Pfam" id="PF05193">
    <property type="entry name" value="Peptidase_M16_C"/>
    <property type="match status" value="1"/>
</dbReference>
<evidence type="ECO:0000256" key="3">
    <source>
        <dbReference type="ARBA" id="ARBA00022801"/>
    </source>
</evidence>
<gene>
    <name evidence="9" type="ORF">H6A19_14730</name>
</gene>
<evidence type="ECO:0000256" key="4">
    <source>
        <dbReference type="ARBA" id="ARBA00022833"/>
    </source>
</evidence>
<dbReference type="InterPro" id="IPR050626">
    <property type="entry name" value="Peptidase_M16"/>
</dbReference>
<dbReference type="InterPro" id="IPR007863">
    <property type="entry name" value="Peptidase_M16_C"/>
</dbReference>
<keyword evidence="6" id="KW-0175">Coiled coil</keyword>
<dbReference type="Proteomes" id="UP000767334">
    <property type="component" value="Unassembled WGS sequence"/>
</dbReference>
<evidence type="ECO:0000256" key="1">
    <source>
        <dbReference type="ARBA" id="ARBA00007261"/>
    </source>
</evidence>
<dbReference type="RefSeq" id="WP_148322663.1">
    <property type="nucleotide sequence ID" value="NZ_JACJLL010000129.1"/>
</dbReference>
<keyword evidence="3" id="KW-0378">Hydrolase</keyword>
<proteinExistence type="inferred from homology"/>
<comment type="similarity">
    <text evidence="1">Belongs to the peptidase M16 family.</text>
</comment>
<protein>
    <submittedName>
        <fullName evidence="9">Insulinase family protein</fullName>
    </submittedName>
</protein>
<dbReference type="PANTHER" id="PTHR43690">
    <property type="entry name" value="NARDILYSIN"/>
    <property type="match status" value="1"/>
</dbReference>
<evidence type="ECO:0000259" key="8">
    <source>
        <dbReference type="Pfam" id="PF05193"/>
    </source>
</evidence>
<dbReference type="SUPFAM" id="SSF63411">
    <property type="entry name" value="LuxS/MPP-like metallohydrolase"/>
    <property type="match status" value="2"/>
</dbReference>
<organism evidence="9 10">
    <name type="scientific">Clostridium saudiense</name>
    <dbReference type="NCBI Taxonomy" id="1414720"/>
    <lineage>
        <taxon>Bacteria</taxon>
        <taxon>Bacillati</taxon>
        <taxon>Bacillota</taxon>
        <taxon>Clostridia</taxon>
        <taxon>Eubacteriales</taxon>
        <taxon>Clostridiaceae</taxon>
        <taxon>Clostridium</taxon>
    </lineage>
</organism>
<dbReference type="InterPro" id="IPR011765">
    <property type="entry name" value="Pept_M16_N"/>
</dbReference>
<keyword evidence="4" id="KW-0862">Zinc</keyword>
<feature type="domain" description="Peptidase M16 N-terminal" evidence="7">
    <location>
        <begin position="14"/>
        <end position="156"/>
    </location>
</feature>
<dbReference type="Pfam" id="PF00675">
    <property type="entry name" value="Peptidase_M16"/>
    <property type="match status" value="1"/>
</dbReference>
<comment type="caution">
    <text evidence="9">The sequence shown here is derived from an EMBL/GenBank/DDBJ whole genome shotgun (WGS) entry which is preliminary data.</text>
</comment>
<feature type="coiled-coil region" evidence="6">
    <location>
        <begin position="110"/>
        <end position="137"/>
    </location>
</feature>
<evidence type="ECO:0000256" key="5">
    <source>
        <dbReference type="ARBA" id="ARBA00023049"/>
    </source>
</evidence>
<evidence type="ECO:0000259" key="7">
    <source>
        <dbReference type="Pfam" id="PF00675"/>
    </source>
</evidence>